<dbReference type="PANTHER" id="PTHR43233:SF1">
    <property type="entry name" value="FAMILY N-ACETYLTRANSFERASE, PUTATIVE (AFU_ORTHOLOGUE AFUA_6G03350)-RELATED"/>
    <property type="match status" value="1"/>
</dbReference>
<accession>A0A4S3PRV6</accession>
<dbReference type="STRING" id="1033734.GCA_000285535_04667"/>
<dbReference type="PROSITE" id="PS51186">
    <property type="entry name" value="GNAT"/>
    <property type="match status" value="1"/>
</dbReference>
<sequence>METITQISYKVNEPIKAEELSNIFKTSGIKRPTDDLKRLQRMIENSNPLITAWDNGQLIGVARAITDYSYCCYLSDLAVNKNYQNNGIGKEMVRLLQEHIGEEVALLLLSSPIAMEYYPKIGFEKIENGFKIPRKN</sequence>
<dbReference type="GO" id="GO:0016747">
    <property type="term" value="F:acyltransferase activity, transferring groups other than amino-acyl groups"/>
    <property type="evidence" value="ECO:0007669"/>
    <property type="project" value="InterPro"/>
</dbReference>
<dbReference type="Gene3D" id="3.40.630.30">
    <property type="match status" value="1"/>
</dbReference>
<dbReference type="Proteomes" id="UP000306477">
    <property type="component" value="Unassembled WGS sequence"/>
</dbReference>
<dbReference type="CDD" id="cd04301">
    <property type="entry name" value="NAT_SF"/>
    <property type="match status" value="1"/>
</dbReference>
<dbReference type="InterPro" id="IPR000182">
    <property type="entry name" value="GNAT_dom"/>
</dbReference>
<gene>
    <name evidence="2" type="ORF">E1I69_12735</name>
</gene>
<dbReference type="AlphaFoldDB" id="A0A4S3PRV6"/>
<proteinExistence type="predicted"/>
<protein>
    <submittedName>
        <fullName evidence="2">GNAT family N-acetyltransferase</fullName>
    </submittedName>
</protein>
<dbReference type="InterPro" id="IPR016181">
    <property type="entry name" value="Acyl_CoA_acyltransferase"/>
</dbReference>
<dbReference type="InterPro" id="IPR053144">
    <property type="entry name" value="Acetyltransferase_Butenolide"/>
</dbReference>
<keyword evidence="2" id="KW-0808">Transferase</keyword>
<reference evidence="2 3" key="1">
    <citation type="journal article" date="2019" name="Indoor Air">
        <title>Impacts of indoor surface finishes on bacterial viability.</title>
        <authorList>
            <person name="Hu J."/>
            <person name="Maamar S.B."/>
            <person name="Glawe A.J."/>
            <person name="Gottel N."/>
            <person name="Gilbert J.A."/>
            <person name="Hartmann E.M."/>
        </authorList>
    </citation>
    <scope>NUCLEOTIDE SEQUENCE [LARGE SCALE GENOMIC DNA]</scope>
    <source>
        <strain evidence="2 3">AF060A6</strain>
    </source>
</reference>
<evidence type="ECO:0000313" key="3">
    <source>
        <dbReference type="Proteomes" id="UP000306477"/>
    </source>
</evidence>
<dbReference type="EMBL" id="SLUB01000021">
    <property type="protein sequence ID" value="THE12025.1"/>
    <property type="molecule type" value="Genomic_DNA"/>
</dbReference>
<organism evidence="2 3">
    <name type="scientific">Bacillus timonensis</name>
    <dbReference type="NCBI Taxonomy" id="1033734"/>
    <lineage>
        <taxon>Bacteria</taxon>
        <taxon>Bacillati</taxon>
        <taxon>Bacillota</taxon>
        <taxon>Bacilli</taxon>
        <taxon>Bacillales</taxon>
        <taxon>Bacillaceae</taxon>
        <taxon>Bacillus</taxon>
    </lineage>
</organism>
<dbReference type="PANTHER" id="PTHR43233">
    <property type="entry name" value="FAMILY N-ACETYLTRANSFERASE, PUTATIVE (AFU_ORTHOLOGUE AFUA_6G03350)-RELATED"/>
    <property type="match status" value="1"/>
</dbReference>
<evidence type="ECO:0000313" key="2">
    <source>
        <dbReference type="EMBL" id="THE12025.1"/>
    </source>
</evidence>
<dbReference type="RefSeq" id="WP_136379976.1">
    <property type="nucleotide sequence ID" value="NZ_SLUB01000021.1"/>
</dbReference>
<comment type="caution">
    <text evidence="2">The sequence shown here is derived from an EMBL/GenBank/DDBJ whole genome shotgun (WGS) entry which is preliminary data.</text>
</comment>
<evidence type="ECO:0000259" key="1">
    <source>
        <dbReference type="PROSITE" id="PS51186"/>
    </source>
</evidence>
<feature type="domain" description="N-acetyltransferase" evidence="1">
    <location>
        <begin position="7"/>
        <end position="136"/>
    </location>
</feature>
<keyword evidence="3" id="KW-1185">Reference proteome</keyword>
<dbReference type="Pfam" id="PF13673">
    <property type="entry name" value="Acetyltransf_10"/>
    <property type="match status" value="1"/>
</dbReference>
<name>A0A4S3PRV6_9BACI</name>
<dbReference type="SUPFAM" id="SSF55729">
    <property type="entry name" value="Acyl-CoA N-acyltransferases (Nat)"/>
    <property type="match status" value="1"/>
</dbReference>
<dbReference type="OrthoDB" id="9775804at2"/>